<protein>
    <submittedName>
        <fullName evidence="2">Uncharacterized protein</fullName>
    </submittedName>
</protein>
<evidence type="ECO:0000256" key="1">
    <source>
        <dbReference type="SAM" id="Phobius"/>
    </source>
</evidence>
<evidence type="ECO:0000313" key="2">
    <source>
        <dbReference type="EMBL" id="ASJ97780.1"/>
    </source>
</evidence>
<accession>A0AAC9XPA8</accession>
<dbReference type="AlphaFoldDB" id="A0AAC9XPA8"/>
<feature type="transmembrane region" description="Helical" evidence="1">
    <location>
        <begin position="60"/>
        <end position="81"/>
    </location>
</feature>
<gene>
    <name evidence="2" type="ORF">CFF01_14970</name>
</gene>
<dbReference type="RefSeq" id="WP_088905327.1">
    <property type="nucleotide sequence ID" value="NZ_CP022272.1"/>
</dbReference>
<feature type="transmembrane region" description="Helical" evidence="1">
    <location>
        <begin position="12"/>
        <end position="39"/>
    </location>
</feature>
<dbReference type="Proteomes" id="UP000198233">
    <property type="component" value="Chromosome"/>
</dbReference>
<keyword evidence="1" id="KW-0472">Membrane</keyword>
<reference evidence="2 3" key="1">
    <citation type="submission" date="2017-06" db="EMBL/GenBank/DDBJ databases">
        <title>Complete genome sequence of Shewanella marisflavi EP1 associated with anaerobic 2,4-dinitrotoluene reduction and salt tolerance.</title>
        <authorList>
            <person name="Huang J."/>
        </authorList>
    </citation>
    <scope>NUCLEOTIDE SEQUENCE [LARGE SCALE GENOMIC DNA]</scope>
    <source>
        <strain evidence="2 3">EP1</strain>
    </source>
</reference>
<keyword evidence="1" id="KW-1133">Transmembrane helix</keyword>
<evidence type="ECO:0000313" key="3">
    <source>
        <dbReference type="Proteomes" id="UP000198233"/>
    </source>
</evidence>
<dbReference type="KEGG" id="smav:CFF01_14970"/>
<organism evidence="2 3">
    <name type="scientific">Shewanella marisflavi</name>
    <dbReference type="NCBI Taxonomy" id="260364"/>
    <lineage>
        <taxon>Bacteria</taxon>
        <taxon>Pseudomonadati</taxon>
        <taxon>Pseudomonadota</taxon>
        <taxon>Gammaproteobacteria</taxon>
        <taxon>Alteromonadales</taxon>
        <taxon>Shewanellaceae</taxon>
        <taxon>Shewanella</taxon>
    </lineage>
</organism>
<sequence length="82" mass="9566">MLAASLTELFIWFFWEIILSFVLYTTGAVVIGGLTFGRVQKPLYWPALFHQEKRLAKNDLYSVYLAGFFFYLLLFTLLVYLG</sequence>
<keyword evidence="1" id="KW-0812">Transmembrane</keyword>
<proteinExistence type="predicted"/>
<dbReference type="EMBL" id="CP022272">
    <property type="protein sequence ID" value="ASJ97780.1"/>
    <property type="molecule type" value="Genomic_DNA"/>
</dbReference>
<name>A0AAC9XPA8_9GAMM</name>